<dbReference type="InterPro" id="IPR002509">
    <property type="entry name" value="NODB_dom"/>
</dbReference>
<dbReference type="NCBIfam" id="TIGR02873">
    <property type="entry name" value="spore_ylxY"/>
    <property type="match status" value="1"/>
</dbReference>
<sequence length="336" mass="37582">MKKGIMHCGLVLLLVLLTAGALQNPFSLSYVDAIRQTQAEAVSTKEDALYQEIIEEAKAYTIPPEDARVDKVWKAVPGINGVQVDVQKSYDKMKELGEFKASLLVFKEVEPEIHLDDLPPSPIYRGNDQKQMVSLLVNVAWGNEYIPDILKTMKRYDVQSTFFLDGSWVQNNPNVAKMIYEEGHEIGSHAYSHPDMQTISKAEIVDQLERTNDVIDATLGETPKWFAPPSGSFSDTVVNEAAKQEMHTILWSVDTVDWRKPQPQEMVQRVLGKVHPGAMILMHPTDSSARGLEQLLAGIKEKGFEIGTVSDLLAETRTEFPKPTDKSRGSEIDTED</sequence>
<accession>A0ABU9VKQ4</accession>
<dbReference type="Proteomes" id="UP001418796">
    <property type="component" value="Unassembled WGS sequence"/>
</dbReference>
<dbReference type="PANTHER" id="PTHR10587:SF80">
    <property type="entry name" value="CHITOOLIGOSACCHARIDE DEACETYLASE"/>
    <property type="match status" value="1"/>
</dbReference>
<dbReference type="SUPFAM" id="SSF88713">
    <property type="entry name" value="Glycoside hydrolase/deacetylase"/>
    <property type="match status" value="1"/>
</dbReference>
<dbReference type="Gene3D" id="3.20.20.370">
    <property type="entry name" value="Glycoside hydrolase/deacetylase"/>
    <property type="match status" value="1"/>
</dbReference>
<evidence type="ECO:0000256" key="1">
    <source>
        <dbReference type="SAM" id="MobiDB-lite"/>
    </source>
</evidence>
<dbReference type="CDD" id="cd10950">
    <property type="entry name" value="CE4_BsYlxY_like"/>
    <property type="match status" value="1"/>
</dbReference>
<dbReference type="EMBL" id="JBCITK010000001">
    <property type="protein sequence ID" value="MEN0643788.1"/>
    <property type="molecule type" value="Genomic_DNA"/>
</dbReference>
<keyword evidence="4" id="KW-1185">Reference proteome</keyword>
<gene>
    <name evidence="3" type="ORF">MKY91_11570</name>
</gene>
<evidence type="ECO:0000259" key="2">
    <source>
        <dbReference type="PROSITE" id="PS51677"/>
    </source>
</evidence>
<dbReference type="RefSeq" id="WP_343130647.1">
    <property type="nucleotide sequence ID" value="NZ_JBCITK010000001.1"/>
</dbReference>
<dbReference type="Pfam" id="PF01522">
    <property type="entry name" value="Polysacc_deac_1"/>
    <property type="match status" value="1"/>
</dbReference>
<dbReference type="InterPro" id="IPR050248">
    <property type="entry name" value="Polysacc_deacetylase_ArnD"/>
</dbReference>
<evidence type="ECO:0000313" key="3">
    <source>
        <dbReference type="EMBL" id="MEN0643788.1"/>
    </source>
</evidence>
<organism evidence="3 4">
    <name type="scientific">Alkalicoccobacillus gibsonii</name>
    <dbReference type="NCBI Taxonomy" id="79881"/>
    <lineage>
        <taxon>Bacteria</taxon>
        <taxon>Bacillati</taxon>
        <taxon>Bacillota</taxon>
        <taxon>Bacilli</taxon>
        <taxon>Bacillales</taxon>
        <taxon>Bacillaceae</taxon>
        <taxon>Alkalicoccobacillus</taxon>
    </lineage>
</organism>
<dbReference type="InterPro" id="IPR011330">
    <property type="entry name" value="Glyco_hydro/deAcase_b/a-brl"/>
</dbReference>
<dbReference type="PROSITE" id="PS51677">
    <property type="entry name" value="NODB"/>
    <property type="match status" value="1"/>
</dbReference>
<comment type="caution">
    <text evidence="3">The sequence shown here is derived from an EMBL/GenBank/DDBJ whole genome shotgun (WGS) entry which is preliminary data.</text>
</comment>
<protein>
    <submittedName>
        <fullName evidence="3">Polysaccharide deacetylase family protein</fullName>
    </submittedName>
</protein>
<feature type="domain" description="NodB homology" evidence="2">
    <location>
        <begin position="131"/>
        <end position="307"/>
    </location>
</feature>
<feature type="region of interest" description="Disordered" evidence="1">
    <location>
        <begin position="316"/>
        <end position="336"/>
    </location>
</feature>
<dbReference type="PANTHER" id="PTHR10587">
    <property type="entry name" value="GLYCOSYL TRANSFERASE-RELATED"/>
    <property type="match status" value="1"/>
</dbReference>
<name>A0ABU9VKQ4_9BACI</name>
<evidence type="ECO:0000313" key="4">
    <source>
        <dbReference type="Proteomes" id="UP001418796"/>
    </source>
</evidence>
<proteinExistence type="predicted"/>
<reference evidence="3 4" key="1">
    <citation type="submission" date="2024-03" db="EMBL/GenBank/DDBJ databases">
        <title>Bacilli Hybrid Assemblies.</title>
        <authorList>
            <person name="Kovac J."/>
        </authorList>
    </citation>
    <scope>NUCLEOTIDE SEQUENCE [LARGE SCALE GENOMIC DNA]</scope>
    <source>
        <strain evidence="3 4">FSL R7-0666</strain>
    </source>
</reference>
<dbReference type="InterPro" id="IPR014228">
    <property type="entry name" value="Spore_polysacc_deacetyl_YlxY"/>
</dbReference>